<protein>
    <submittedName>
        <fullName evidence="2">Uncharacterized protein</fullName>
    </submittedName>
</protein>
<dbReference type="Proteomes" id="UP001198200">
    <property type="component" value="Unassembled WGS sequence"/>
</dbReference>
<evidence type="ECO:0000313" key="2">
    <source>
        <dbReference type="EMBL" id="MCC2222439.1"/>
    </source>
</evidence>
<accession>A0AAE3E640</accession>
<reference evidence="2 3" key="1">
    <citation type="submission" date="2021-10" db="EMBL/GenBank/DDBJ databases">
        <title>Anaerobic single-cell dispensing facilitates the cultivation of human gut bacteria.</title>
        <authorList>
            <person name="Afrizal A."/>
        </authorList>
    </citation>
    <scope>NUCLEOTIDE SEQUENCE [LARGE SCALE GENOMIC DNA]</scope>
    <source>
        <strain evidence="2 3">CLA-AA-H224</strain>
    </source>
</reference>
<comment type="caution">
    <text evidence="2">The sequence shown here is derived from an EMBL/GenBank/DDBJ whole genome shotgun (WGS) entry which is preliminary data.</text>
</comment>
<name>A0AAE3E640_9FIRM</name>
<evidence type="ECO:0000256" key="1">
    <source>
        <dbReference type="SAM" id="SignalP"/>
    </source>
</evidence>
<feature type="signal peptide" evidence="1">
    <location>
        <begin position="1"/>
        <end position="26"/>
    </location>
</feature>
<dbReference type="AlphaFoldDB" id="A0AAE3E640"/>
<dbReference type="RefSeq" id="WP_227100985.1">
    <property type="nucleotide sequence ID" value="NZ_JAJEQN010000035.1"/>
</dbReference>
<proteinExistence type="predicted"/>
<feature type="chain" id="PRO_5041907373" evidence="1">
    <location>
        <begin position="27"/>
        <end position="334"/>
    </location>
</feature>
<dbReference type="EMBL" id="JAJEQN010000035">
    <property type="protein sequence ID" value="MCC2222439.1"/>
    <property type="molecule type" value="Genomic_DNA"/>
</dbReference>
<sequence length="334" mass="37969">MRKRISVCMLAAMMSVTSMYSFVAQGAENETEQETGIEQESETQAEEAVDPMSADRLLMRARDFRPSEILDAYFGEGKWDEALVTNQDSLISERNEYDGEDRTILISQSGVGFLAIIVTYKNEIPDEEIRRQEGEDLLQALNIDIMDEYTKQTDIANGDRAVYTYYLQQDGIKLSPEGYSIGGEGDGTEYYGQLAKISMEDTGYTMLIQKASEVVERESVSTRQRISDEDALQAVYDAVWNGLQIPPLETNPIEDSLQVEIQYIPIDMGTNEDEYVYDIGLYVKQMIDPSSGSDQLWYFAGLVDVTMPYCYTFTMAVDFEEDFQTEYLKISDRE</sequence>
<keyword evidence="3" id="KW-1185">Reference proteome</keyword>
<evidence type="ECO:0000313" key="3">
    <source>
        <dbReference type="Proteomes" id="UP001198200"/>
    </source>
</evidence>
<gene>
    <name evidence="2" type="ORF">LKD48_12490</name>
</gene>
<organism evidence="2 3">
    <name type="scientific">Anthropogastromicrobium aceti</name>
    <dbReference type="NCBI Taxonomy" id="2981768"/>
    <lineage>
        <taxon>Bacteria</taxon>
        <taxon>Bacillati</taxon>
        <taxon>Bacillota</taxon>
        <taxon>Clostridia</taxon>
        <taxon>Lachnospirales</taxon>
        <taxon>Lachnospiraceae</taxon>
        <taxon>Anthropogastromicrobium</taxon>
    </lineage>
</organism>
<keyword evidence="1" id="KW-0732">Signal</keyword>